<reference evidence="1" key="1">
    <citation type="submission" date="2023-03" db="UniProtKB">
        <authorList>
            <consortium name="EnsemblPlants"/>
        </authorList>
    </citation>
    <scope>IDENTIFICATION</scope>
</reference>
<sequence>MKIDGRFQRWGIELIGEEEEEEEAMENGLREEEEWRGKLVL</sequence>
<proteinExistence type="predicted"/>
<evidence type="ECO:0000313" key="1">
    <source>
        <dbReference type="EnsemblPlants" id="MELO3C034960.2.1"/>
    </source>
</evidence>
<dbReference type="Gramene" id="MELO3C034960.2.1">
    <property type="protein sequence ID" value="MELO3C034960.2.1"/>
    <property type="gene ID" value="MELO3C034960.2"/>
</dbReference>
<protein>
    <submittedName>
        <fullName evidence="1">Uncharacterized protein</fullName>
    </submittedName>
</protein>
<dbReference type="EnsemblPlants" id="MELO3C034960.2.1">
    <property type="protein sequence ID" value="MELO3C034960.2.1"/>
    <property type="gene ID" value="MELO3C034960.2"/>
</dbReference>
<organism evidence="1">
    <name type="scientific">Cucumis melo</name>
    <name type="common">Muskmelon</name>
    <dbReference type="NCBI Taxonomy" id="3656"/>
    <lineage>
        <taxon>Eukaryota</taxon>
        <taxon>Viridiplantae</taxon>
        <taxon>Streptophyta</taxon>
        <taxon>Embryophyta</taxon>
        <taxon>Tracheophyta</taxon>
        <taxon>Spermatophyta</taxon>
        <taxon>Magnoliopsida</taxon>
        <taxon>eudicotyledons</taxon>
        <taxon>Gunneridae</taxon>
        <taxon>Pentapetalae</taxon>
        <taxon>rosids</taxon>
        <taxon>fabids</taxon>
        <taxon>Cucurbitales</taxon>
        <taxon>Cucurbitaceae</taxon>
        <taxon>Benincaseae</taxon>
        <taxon>Cucumis</taxon>
    </lineage>
</organism>
<accession>A0A9I9EK87</accession>
<name>A0A9I9EK87_CUCME</name>
<dbReference type="AlphaFoldDB" id="A0A9I9EK87"/>